<evidence type="ECO:0000256" key="2">
    <source>
        <dbReference type="SAM" id="Phobius"/>
    </source>
</evidence>
<name>A0AAD7GR66_9AGAR</name>
<evidence type="ECO:0000313" key="4">
    <source>
        <dbReference type="EMBL" id="KAJ7702053.1"/>
    </source>
</evidence>
<feature type="domain" description="KOW" evidence="3">
    <location>
        <begin position="861"/>
        <end position="888"/>
    </location>
</feature>
<feature type="compositionally biased region" description="Acidic residues" evidence="1">
    <location>
        <begin position="352"/>
        <end position="368"/>
    </location>
</feature>
<evidence type="ECO:0000256" key="1">
    <source>
        <dbReference type="SAM" id="MobiDB-lite"/>
    </source>
</evidence>
<feature type="compositionally biased region" description="Basic and acidic residues" evidence="1">
    <location>
        <begin position="369"/>
        <end position="381"/>
    </location>
</feature>
<gene>
    <name evidence="4" type="ORF">B0H16DRAFT_1748361</name>
</gene>
<dbReference type="Proteomes" id="UP001215598">
    <property type="component" value="Unassembled WGS sequence"/>
</dbReference>
<dbReference type="AlphaFoldDB" id="A0AAD7GR66"/>
<organism evidence="4 5">
    <name type="scientific">Mycena metata</name>
    <dbReference type="NCBI Taxonomy" id="1033252"/>
    <lineage>
        <taxon>Eukaryota</taxon>
        <taxon>Fungi</taxon>
        <taxon>Dikarya</taxon>
        <taxon>Basidiomycota</taxon>
        <taxon>Agaricomycotina</taxon>
        <taxon>Agaricomycetes</taxon>
        <taxon>Agaricomycetidae</taxon>
        <taxon>Agaricales</taxon>
        <taxon>Marasmiineae</taxon>
        <taxon>Mycenaceae</taxon>
        <taxon>Mycena</taxon>
    </lineage>
</organism>
<feature type="domain" description="KOW" evidence="3">
    <location>
        <begin position="665"/>
        <end position="692"/>
    </location>
</feature>
<feature type="region of interest" description="Disordered" evidence="1">
    <location>
        <begin position="163"/>
        <end position="402"/>
    </location>
</feature>
<keyword evidence="2" id="KW-0472">Membrane</keyword>
<protein>
    <recommendedName>
        <fullName evidence="3">KOW domain-containing protein</fullName>
    </recommendedName>
</protein>
<dbReference type="SMART" id="SM00739">
    <property type="entry name" value="KOW"/>
    <property type="match status" value="4"/>
</dbReference>
<feature type="domain" description="KOW" evidence="3">
    <location>
        <begin position="590"/>
        <end position="618"/>
    </location>
</feature>
<feature type="transmembrane region" description="Helical" evidence="2">
    <location>
        <begin position="27"/>
        <end position="45"/>
    </location>
</feature>
<keyword evidence="2" id="KW-0812">Transmembrane</keyword>
<feature type="domain" description="KOW" evidence="3">
    <location>
        <begin position="519"/>
        <end position="551"/>
    </location>
</feature>
<feature type="region of interest" description="Disordered" evidence="1">
    <location>
        <begin position="123"/>
        <end position="146"/>
    </location>
</feature>
<keyword evidence="5" id="KW-1185">Reference proteome</keyword>
<sequence length="1159" mass="128320">MPASRLRSKSRPLCALARRPQFPSRTVLAPTFSFVFAFFTSYIHYVHYPISSPPSPAVAAASAALHPGLAFDMDVKSKPQKLFPETRPVNNDGPPHQHSFSLLFQTPMSPNPYIDDRAEEVPDAEMTDGPSDGESDSEEARLRRQDREVFKMPEILATHEERLREAGPYRIPTHLLPSGAATPARHEDQLDIPSRAPSPTIPQFPPVQMLGSRAPTPEYIPFHDTHHRPPSFTPSMEQLRQRTPLFLTDPDSRGPTPFSQRGESWGPTPAVPQLRLQTPLFHDPPVPAQGSSKRPPASDPASDPDTDPDTEREDTEREDDERSTNSGPPPRKKLKTSHFKASAFLDLAAELSGDDDDSGDDQNEDEETLSDKEFLDDEPVHDVPAASSFRPVADEDDSDDDGDELRAIAQHYEDAAARELAVPQYARPAAPVAPRPPIPLAAGSWIRHRGELSLVVSSRELLQVKDRKFKKKTVKNDLTDKTHRPVFPIREHTEPFRLAESQGSHPSIAKTAFVGLCPALAPGDRVVVVSGEFQHKTGQLYIWSLREVLRDNKRVRMAKIAEFNDGRDKLGRFDVEVCHLKRHILDAFCPIQMHDRVCVVSGVLHRGLSGRVTDVSDGLVGATDGELEFTVDVRHVNILVGYSTALLADDVIPSVLMSWVRIARDLRCGDAVRVTRGQFTGRVGLILHIGLGGSLEIWDAERGDTSNTENPSDEVQAQLLPVRTRNVELVDYQMAVYSASYTRTSEVGARVPHAETNEPDEDDPKRKALREATRKLGQEYNEYNALNAPFDSKEKQKELRGLYVANITAFSTKLASPLTTADIDELAMLSKKLGLPLTPADIYERDRRLKEAELKLAYTGHRFEGIDVKIIRGPNKGVHGVVVADHDSAERVKRLGRKRKLGQDRNAKGIMLTVRKEASNQQLLVPIEDAQHLYSRTAVHKALYLPEAVLKGNRPKREPPPQVVDDVYLQGPLEPASQEHHPKLDMPLAGEGDGTWVRAPEFRDVRIDVRLSGLNTIPKVSDKILKLEGHNGYLLAVDGVEWDKSNNGKIVVRGAGKTAVAVSIPPACVKPRRTDDDGHRLNEVQLRVVVVGPDQVGSTADKGKYGFTVPARSTAELVEVQFPGGFLTGHFPYASLCLAKNIAIQTLTHNFVETPVPAM</sequence>
<evidence type="ECO:0000313" key="5">
    <source>
        <dbReference type="Proteomes" id="UP001215598"/>
    </source>
</evidence>
<evidence type="ECO:0000259" key="3">
    <source>
        <dbReference type="SMART" id="SM00739"/>
    </source>
</evidence>
<proteinExistence type="predicted"/>
<reference evidence="4" key="1">
    <citation type="submission" date="2023-03" db="EMBL/GenBank/DDBJ databases">
        <title>Massive genome expansion in bonnet fungi (Mycena s.s.) driven by repeated elements and novel gene families across ecological guilds.</title>
        <authorList>
            <consortium name="Lawrence Berkeley National Laboratory"/>
            <person name="Harder C.B."/>
            <person name="Miyauchi S."/>
            <person name="Viragh M."/>
            <person name="Kuo A."/>
            <person name="Thoen E."/>
            <person name="Andreopoulos B."/>
            <person name="Lu D."/>
            <person name="Skrede I."/>
            <person name="Drula E."/>
            <person name="Henrissat B."/>
            <person name="Morin E."/>
            <person name="Kohler A."/>
            <person name="Barry K."/>
            <person name="LaButti K."/>
            <person name="Morin E."/>
            <person name="Salamov A."/>
            <person name="Lipzen A."/>
            <person name="Mereny Z."/>
            <person name="Hegedus B."/>
            <person name="Baldrian P."/>
            <person name="Stursova M."/>
            <person name="Weitz H."/>
            <person name="Taylor A."/>
            <person name="Grigoriev I.V."/>
            <person name="Nagy L.G."/>
            <person name="Martin F."/>
            <person name="Kauserud H."/>
        </authorList>
    </citation>
    <scope>NUCLEOTIDE SEQUENCE</scope>
    <source>
        <strain evidence="4">CBHHK182m</strain>
    </source>
</reference>
<keyword evidence="2" id="KW-1133">Transmembrane helix</keyword>
<comment type="caution">
    <text evidence="4">The sequence shown here is derived from an EMBL/GenBank/DDBJ whole genome shotgun (WGS) entry which is preliminary data.</text>
</comment>
<dbReference type="EMBL" id="JARKIB010000521">
    <property type="protein sequence ID" value="KAJ7702053.1"/>
    <property type="molecule type" value="Genomic_DNA"/>
</dbReference>
<feature type="compositionally biased region" description="Acidic residues" evidence="1">
    <location>
        <begin position="123"/>
        <end position="137"/>
    </location>
</feature>
<feature type="region of interest" description="Disordered" evidence="1">
    <location>
        <begin position="83"/>
        <end position="105"/>
    </location>
</feature>
<feature type="compositionally biased region" description="Acidic residues" evidence="1">
    <location>
        <begin position="302"/>
        <end position="321"/>
    </location>
</feature>
<dbReference type="InterPro" id="IPR005824">
    <property type="entry name" value="KOW"/>
</dbReference>
<accession>A0AAD7GR66</accession>